<protein>
    <submittedName>
        <fullName evidence="1">Zinc finger MYM-type protein 1</fullName>
    </submittedName>
</protein>
<keyword evidence="2" id="KW-1185">Reference proteome</keyword>
<evidence type="ECO:0000313" key="1">
    <source>
        <dbReference type="EMBL" id="KAK0046470.1"/>
    </source>
</evidence>
<reference evidence="1" key="1">
    <citation type="journal article" date="2023" name="PLoS Negl. Trop. Dis.">
        <title>A genome sequence for Biomphalaria pfeifferi, the major vector snail for the human-infecting parasite Schistosoma mansoni.</title>
        <authorList>
            <person name="Bu L."/>
            <person name="Lu L."/>
            <person name="Laidemitt M.R."/>
            <person name="Zhang S.M."/>
            <person name="Mutuku M."/>
            <person name="Mkoji G."/>
            <person name="Steinauer M."/>
            <person name="Loker E.S."/>
        </authorList>
    </citation>
    <scope>NUCLEOTIDE SEQUENCE</scope>
    <source>
        <strain evidence="1">KasaAsao</strain>
    </source>
</reference>
<reference evidence="1" key="2">
    <citation type="submission" date="2023-04" db="EMBL/GenBank/DDBJ databases">
        <authorList>
            <person name="Bu L."/>
            <person name="Lu L."/>
            <person name="Laidemitt M.R."/>
            <person name="Zhang S.M."/>
            <person name="Mutuku M."/>
            <person name="Mkoji G."/>
            <person name="Steinauer M."/>
            <person name="Loker E.S."/>
        </authorList>
    </citation>
    <scope>NUCLEOTIDE SEQUENCE</scope>
    <source>
        <strain evidence="1">KasaAsao</strain>
        <tissue evidence="1">Whole Snail</tissue>
    </source>
</reference>
<comment type="caution">
    <text evidence="1">The sequence shown here is derived from an EMBL/GenBank/DDBJ whole genome shotgun (WGS) entry which is preliminary data.</text>
</comment>
<gene>
    <name evidence="1" type="ORF">Bpfe_024118</name>
</gene>
<dbReference type="EMBL" id="JASAOG010000165">
    <property type="protein sequence ID" value="KAK0046470.1"/>
    <property type="molecule type" value="Genomic_DNA"/>
</dbReference>
<dbReference type="AlphaFoldDB" id="A0AAD8B4I4"/>
<dbReference type="Proteomes" id="UP001233172">
    <property type="component" value="Unassembled WGS sequence"/>
</dbReference>
<name>A0AAD8B4I4_BIOPF</name>
<evidence type="ECO:0000313" key="2">
    <source>
        <dbReference type="Proteomes" id="UP001233172"/>
    </source>
</evidence>
<organism evidence="1 2">
    <name type="scientific">Biomphalaria pfeifferi</name>
    <name type="common">Bloodfluke planorb</name>
    <name type="synonym">Freshwater snail</name>
    <dbReference type="NCBI Taxonomy" id="112525"/>
    <lineage>
        <taxon>Eukaryota</taxon>
        <taxon>Metazoa</taxon>
        <taxon>Spiralia</taxon>
        <taxon>Lophotrochozoa</taxon>
        <taxon>Mollusca</taxon>
        <taxon>Gastropoda</taxon>
        <taxon>Heterobranchia</taxon>
        <taxon>Euthyneura</taxon>
        <taxon>Panpulmonata</taxon>
        <taxon>Hygrophila</taxon>
        <taxon>Lymnaeoidea</taxon>
        <taxon>Planorbidae</taxon>
        <taxon>Biomphalaria</taxon>
    </lineage>
</organism>
<sequence length="272" mass="31332">MDILRAYKMVQDSINELSKVDRNFDSIFQAATSVSTFANSELEKRKLDIEVQTGLKEKSIIANQPLESAKDKFRVNVHNMVMDQVINSLKQKFSEHGSIYADLSCLDPRNFAEVLKRMPSDALQHLGGLLKKFDDTVTKDQLQTELLDFARKWDNFQTTLEDEYNLTFEMEVSDSVSDNIQQSESVELPGNNHRNKCKSCKKCIVCCYFVPQKFNLHSLAYSNLYLAYKFVLTLSSPQVASERSFFKIEIHFEQIKKFTEPVNFTIIHADVL</sequence>
<accession>A0AAD8B4I4</accession>
<proteinExistence type="predicted"/>